<dbReference type="Pfam" id="PF00076">
    <property type="entry name" value="RRM_1"/>
    <property type="match status" value="2"/>
</dbReference>
<dbReference type="InterPro" id="IPR003107">
    <property type="entry name" value="HAT"/>
</dbReference>
<feature type="domain" description="RRM" evidence="8">
    <location>
        <begin position="695"/>
        <end position="771"/>
    </location>
</feature>
<evidence type="ECO:0000313" key="9">
    <source>
        <dbReference type="EMBL" id="KAL3858472.1"/>
    </source>
</evidence>
<feature type="region of interest" description="Disordered" evidence="7">
    <location>
        <begin position="865"/>
        <end position="894"/>
    </location>
</feature>
<keyword evidence="5" id="KW-0539">Nucleus</keyword>
<keyword evidence="10" id="KW-1185">Reference proteome</keyword>
<proteinExistence type="predicted"/>
<dbReference type="SUPFAM" id="SSF48452">
    <property type="entry name" value="TPR-like"/>
    <property type="match status" value="1"/>
</dbReference>
<feature type="compositionally biased region" description="Basic and acidic residues" evidence="7">
    <location>
        <begin position="1"/>
        <end position="10"/>
    </location>
</feature>
<feature type="region of interest" description="Disordered" evidence="7">
    <location>
        <begin position="908"/>
        <end position="955"/>
    </location>
</feature>
<dbReference type="Gene3D" id="3.30.70.330">
    <property type="match status" value="2"/>
</dbReference>
<dbReference type="Gene3D" id="1.25.40.10">
    <property type="entry name" value="Tetratricopeptide repeat domain"/>
    <property type="match status" value="2"/>
</dbReference>
<dbReference type="PROSITE" id="PS50102">
    <property type="entry name" value="RRM"/>
    <property type="match status" value="2"/>
</dbReference>
<feature type="compositionally biased region" description="Low complexity" evidence="7">
    <location>
        <begin position="910"/>
        <end position="928"/>
    </location>
</feature>
<sequence length="955" mass="109879">MADNEVKENDTVLSDSPSEDTKDEDNEEEMEAEDSDSDESEEEDDDADEQRAEELVKLINDSPYVYNNHVELIKLLKSIGDLDKLREARERMHDIFPLTEELWLQWLKDEILLAGEEDREKIEGLFERAVKDYLSIPIWLEYVQYAIGGMGREDGIKRVRDVFEQALMAAGLHVTQGSSLWEAYREFENAILAGLLPDPGCIATKELEEKFGAQHDKVSAVFKRQLTVPLLDMEDTYQEYKDWLQDEPDSNTKQSYNKTQAKLEKLKPFEDALLAADPPRLDEYLSYIKYEESQEDPARILCLYERAIQENCLNPQLWLMYTKYLDQHLRSVKSVIMQTYHRAVRNCPWSVHIWQNYLLAMERFEEKHDKIKETFEKALLSGFSLGSEYLLLWTTYLDYLRRKINWKEEHNEDLETFRLTIEKAIEHIDGFDSAGDPNNTVRQFWATIEARYCKNMEKSRQLWNEILIQGQANEASVWLEYYRLERAYGDSKHCRRVLQRALNSVTDFPESIVDAYINFEREEGTLDQYDQAVTKCEAQMQRVNERKEKAAEKEAEAIEQKLHARQEKKLQKKVEKASQQQRTKFTKRKGAGDSLEENVEFQKMVTDEDGFKVPLLPGPPSQKSLAPPPGQGKQSKAPPPGYKGGRSAPPPGYKGKAENTESETSDDANEETDEPPVKKLKTDLSTRQRETDYDRTVFVSNLLYSIDEDKIKEIFSKCGQVSDVRLIRNFKGASKGYAYVEFEDELPVMKALDKDREMVEGRPMYVSRCEDKHQQKAQFRFSTDMEKNKLFVKNLPFTCTKEALEKIFSEHGELKEVRLVTYRSGRPKGLAYVEYKDTAAAGQAVLKTDGLVIGENAISVAISHPPARKTPIEQREESSFLPTLGGGKKQTEQHGIARTQVQLLPRILKNKAQTTAANKNQAANSSTTKTETDPDSAKPSGAMSNEDFRKMLLNK</sequence>
<dbReference type="FunFam" id="1.25.40.10:FF:000098">
    <property type="entry name" value="Squamous cell carcinoma antigen recognized by T-cells 3"/>
    <property type="match status" value="1"/>
</dbReference>
<name>A0ABD3VD60_SINWO</name>
<evidence type="ECO:0000256" key="6">
    <source>
        <dbReference type="PROSITE-ProRule" id="PRU00176"/>
    </source>
</evidence>
<dbReference type="InterPro" id="IPR011990">
    <property type="entry name" value="TPR-like_helical_dom_sf"/>
</dbReference>
<dbReference type="InterPro" id="IPR035979">
    <property type="entry name" value="RBD_domain_sf"/>
</dbReference>
<keyword evidence="2" id="KW-0507">mRNA processing</keyword>
<dbReference type="InterPro" id="IPR000504">
    <property type="entry name" value="RRM_dom"/>
</dbReference>
<keyword evidence="4" id="KW-0508">mRNA splicing</keyword>
<dbReference type="GO" id="GO:0003723">
    <property type="term" value="F:RNA binding"/>
    <property type="evidence" value="ECO:0007669"/>
    <property type="project" value="UniProtKB-UniRule"/>
</dbReference>
<comment type="caution">
    <text evidence="9">The sequence shown here is derived from an EMBL/GenBank/DDBJ whole genome shotgun (WGS) entry which is preliminary data.</text>
</comment>
<evidence type="ECO:0000313" key="10">
    <source>
        <dbReference type="Proteomes" id="UP001634394"/>
    </source>
</evidence>
<feature type="compositionally biased region" description="Acidic residues" evidence="7">
    <location>
        <begin position="660"/>
        <end position="674"/>
    </location>
</feature>
<feature type="domain" description="RRM" evidence="8">
    <location>
        <begin position="788"/>
        <end position="865"/>
    </location>
</feature>
<dbReference type="GO" id="GO:0008380">
    <property type="term" value="P:RNA splicing"/>
    <property type="evidence" value="ECO:0007669"/>
    <property type="project" value="UniProtKB-KW"/>
</dbReference>
<feature type="compositionally biased region" description="Basic and acidic residues" evidence="7">
    <location>
        <begin position="566"/>
        <end position="576"/>
    </location>
</feature>
<dbReference type="InterPro" id="IPR008847">
    <property type="entry name" value="Suf"/>
</dbReference>
<protein>
    <recommendedName>
        <fullName evidence="8">RRM domain-containing protein</fullName>
    </recommendedName>
</protein>
<evidence type="ECO:0000256" key="3">
    <source>
        <dbReference type="ARBA" id="ARBA00022737"/>
    </source>
</evidence>
<gene>
    <name evidence="9" type="ORF">ACJMK2_013061</name>
</gene>
<dbReference type="CDD" id="cd12392">
    <property type="entry name" value="RRM2_SART3"/>
    <property type="match status" value="1"/>
</dbReference>
<dbReference type="GO" id="GO:0005634">
    <property type="term" value="C:nucleus"/>
    <property type="evidence" value="ECO:0007669"/>
    <property type="project" value="UniProtKB-SubCell"/>
</dbReference>
<reference evidence="9 10" key="1">
    <citation type="submission" date="2024-11" db="EMBL/GenBank/DDBJ databases">
        <title>Chromosome-level genome assembly of the freshwater bivalve Anodonta woodiana.</title>
        <authorList>
            <person name="Chen X."/>
        </authorList>
    </citation>
    <scope>NUCLEOTIDE SEQUENCE [LARGE SCALE GENOMIC DNA]</scope>
    <source>
        <strain evidence="9">MN2024</strain>
        <tissue evidence="9">Gills</tissue>
    </source>
</reference>
<dbReference type="Pfam" id="PF05843">
    <property type="entry name" value="Suf"/>
    <property type="match status" value="1"/>
</dbReference>
<keyword evidence="6" id="KW-0694">RNA-binding</keyword>
<feature type="compositionally biased region" description="Basic and acidic residues" evidence="7">
    <location>
        <begin position="675"/>
        <end position="689"/>
    </location>
</feature>
<feature type="compositionally biased region" description="Basic and acidic residues" evidence="7">
    <location>
        <begin position="946"/>
        <end position="955"/>
    </location>
</feature>
<dbReference type="Proteomes" id="UP001634394">
    <property type="component" value="Unassembled WGS sequence"/>
</dbReference>
<dbReference type="PANTHER" id="PTHR17204:SF25">
    <property type="entry name" value="RRM DOMAIN-CONTAINING PROTEIN"/>
    <property type="match status" value="1"/>
</dbReference>
<dbReference type="PANTHER" id="PTHR17204">
    <property type="entry name" value="PRE-MRNA PROCESSING PROTEIN PRP39-RELATED"/>
    <property type="match status" value="1"/>
</dbReference>
<organism evidence="9 10">
    <name type="scientific">Sinanodonta woodiana</name>
    <name type="common">Chinese pond mussel</name>
    <name type="synonym">Anodonta woodiana</name>
    <dbReference type="NCBI Taxonomy" id="1069815"/>
    <lineage>
        <taxon>Eukaryota</taxon>
        <taxon>Metazoa</taxon>
        <taxon>Spiralia</taxon>
        <taxon>Lophotrochozoa</taxon>
        <taxon>Mollusca</taxon>
        <taxon>Bivalvia</taxon>
        <taxon>Autobranchia</taxon>
        <taxon>Heteroconchia</taxon>
        <taxon>Palaeoheterodonta</taxon>
        <taxon>Unionida</taxon>
        <taxon>Unionoidea</taxon>
        <taxon>Unionidae</taxon>
        <taxon>Unioninae</taxon>
        <taxon>Sinanodonta</taxon>
    </lineage>
</organism>
<keyword evidence="3" id="KW-0677">Repeat</keyword>
<feature type="region of interest" description="Disordered" evidence="7">
    <location>
        <begin position="1"/>
        <end position="50"/>
    </location>
</feature>
<feature type="region of interest" description="Disordered" evidence="7">
    <location>
        <begin position="566"/>
        <end position="596"/>
    </location>
</feature>
<feature type="compositionally biased region" description="Acidic residues" evidence="7">
    <location>
        <begin position="17"/>
        <end position="48"/>
    </location>
</feature>
<evidence type="ECO:0000256" key="7">
    <source>
        <dbReference type="SAM" id="MobiDB-lite"/>
    </source>
</evidence>
<dbReference type="InterPro" id="IPR012677">
    <property type="entry name" value="Nucleotide-bd_a/b_plait_sf"/>
</dbReference>
<evidence type="ECO:0000256" key="5">
    <source>
        <dbReference type="ARBA" id="ARBA00023242"/>
    </source>
</evidence>
<evidence type="ECO:0000256" key="2">
    <source>
        <dbReference type="ARBA" id="ARBA00022664"/>
    </source>
</evidence>
<evidence type="ECO:0000256" key="4">
    <source>
        <dbReference type="ARBA" id="ARBA00023187"/>
    </source>
</evidence>
<evidence type="ECO:0000259" key="8">
    <source>
        <dbReference type="PROSITE" id="PS50102"/>
    </source>
</evidence>
<dbReference type="AlphaFoldDB" id="A0ABD3VD60"/>
<dbReference type="GO" id="GO:0006397">
    <property type="term" value="P:mRNA processing"/>
    <property type="evidence" value="ECO:0007669"/>
    <property type="project" value="UniProtKB-KW"/>
</dbReference>
<dbReference type="SMART" id="SM00360">
    <property type="entry name" value="RRM"/>
    <property type="match status" value="2"/>
</dbReference>
<dbReference type="EMBL" id="JBJQND010000013">
    <property type="protein sequence ID" value="KAL3858472.1"/>
    <property type="molecule type" value="Genomic_DNA"/>
</dbReference>
<feature type="compositionally biased region" description="Pro residues" evidence="7">
    <location>
        <begin position="616"/>
        <end position="630"/>
    </location>
</feature>
<evidence type="ECO:0000256" key="1">
    <source>
        <dbReference type="ARBA" id="ARBA00004123"/>
    </source>
</evidence>
<dbReference type="CDD" id="cd12391">
    <property type="entry name" value="RRM1_SART3"/>
    <property type="match status" value="1"/>
</dbReference>
<dbReference type="SMART" id="SM00386">
    <property type="entry name" value="HAT"/>
    <property type="match status" value="8"/>
</dbReference>
<feature type="region of interest" description="Disordered" evidence="7">
    <location>
        <begin position="610"/>
        <end position="689"/>
    </location>
</feature>
<comment type="subcellular location">
    <subcellularLocation>
        <location evidence="1">Nucleus</location>
    </subcellularLocation>
</comment>
<accession>A0ABD3VD60</accession>
<dbReference type="SUPFAM" id="SSF54928">
    <property type="entry name" value="RNA-binding domain, RBD"/>
    <property type="match status" value="2"/>
</dbReference>
<dbReference type="InterPro" id="IPR034217">
    <property type="entry name" value="SART3_RRM1"/>
</dbReference>
<dbReference type="InterPro" id="IPR034218">
    <property type="entry name" value="SART3_RRM2"/>
</dbReference>